<comment type="catalytic activity">
    <reaction evidence="9">
        <text>O-phospho-L-threonyl-[protein] + H2O = L-threonyl-[protein] + phosphate</text>
        <dbReference type="Rhea" id="RHEA:47004"/>
        <dbReference type="Rhea" id="RHEA-COMP:11060"/>
        <dbReference type="Rhea" id="RHEA-COMP:11605"/>
        <dbReference type="ChEBI" id="CHEBI:15377"/>
        <dbReference type="ChEBI" id="CHEBI:30013"/>
        <dbReference type="ChEBI" id="CHEBI:43474"/>
        <dbReference type="ChEBI" id="CHEBI:61977"/>
        <dbReference type="EC" id="3.1.3.16"/>
    </reaction>
</comment>
<keyword evidence="6" id="KW-0904">Protein phosphatase</keyword>
<evidence type="ECO:0000256" key="6">
    <source>
        <dbReference type="ARBA" id="ARBA00022912"/>
    </source>
</evidence>
<keyword evidence="5" id="KW-0378">Hydrolase</keyword>
<dbReference type="GO" id="GO:0008330">
    <property type="term" value="F:protein tyrosine/threonine phosphatase activity"/>
    <property type="evidence" value="ECO:0007669"/>
    <property type="project" value="TreeGrafter"/>
</dbReference>
<dbReference type="PANTHER" id="PTHR10159">
    <property type="entry name" value="DUAL SPECIFICITY PROTEIN PHOSPHATASE"/>
    <property type="match status" value="1"/>
</dbReference>
<dbReference type="PROSITE" id="PS50054">
    <property type="entry name" value="TYR_PHOSPHATASE_DUAL"/>
    <property type="match status" value="1"/>
</dbReference>
<dbReference type="AlphaFoldDB" id="A0A7J6V3Z2"/>
<evidence type="ECO:0000259" key="12">
    <source>
        <dbReference type="PROSITE" id="PS50056"/>
    </source>
</evidence>
<comment type="similarity">
    <text evidence="3">Belongs to the protein-tyrosine phosphatase family. Non-receptor class dual specificity subfamily.</text>
</comment>
<dbReference type="GO" id="GO:0017017">
    <property type="term" value="F:MAP kinase tyrosine/serine/threonine phosphatase activity"/>
    <property type="evidence" value="ECO:0007669"/>
    <property type="project" value="TreeGrafter"/>
</dbReference>
<dbReference type="InterPro" id="IPR000387">
    <property type="entry name" value="Tyr_Pase_dom"/>
</dbReference>
<name>A0A7J6V3Z2_THATH</name>
<evidence type="ECO:0000313" key="14">
    <source>
        <dbReference type="Proteomes" id="UP000554482"/>
    </source>
</evidence>
<dbReference type="GO" id="GO:0005634">
    <property type="term" value="C:nucleus"/>
    <property type="evidence" value="ECO:0007669"/>
    <property type="project" value="UniProtKB-SubCell"/>
</dbReference>
<dbReference type="InterPro" id="IPR020422">
    <property type="entry name" value="TYR_PHOSPHATASE_DUAL_dom"/>
</dbReference>
<organism evidence="13 14">
    <name type="scientific">Thalictrum thalictroides</name>
    <name type="common">Rue-anemone</name>
    <name type="synonym">Anemone thalictroides</name>
    <dbReference type="NCBI Taxonomy" id="46969"/>
    <lineage>
        <taxon>Eukaryota</taxon>
        <taxon>Viridiplantae</taxon>
        <taxon>Streptophyta</taxon>
        <taxon>Embryophyta</taxon>
        <taxon>Tracheophyta</taxon>
        <taxon>Spermatophyta</taxon>
        <taxon>Magnoliopsida</taxon>
        <taxon>Ranunculales</taxon>
        <taxon>Ranunculaceae</taxon>
        <taxon>Thalictroideae</taxon>
        <taxon>Thalictrum</taxon>
    </lineage>
</organism>
<accession>A0A7J6V3Z2</accession>
<dbReference type="GO" id="GO:0004722">
    <property type="term" value="F:protein serine/threonine phosphatase activity"/>
    <property type="evidence" value="ECO:0007669"/>
    <property type="project" value="UniProtKB-EC"/>
</dbReference>
<dbReference type="PANTHER" id="PTHR10159:SF511">
    <property type="entry name" value="DUAL SPECIFICITY PROTEIN PHOSPHATASE 1"/>
    <property type="match status" value="1"/>
</dbReference>
<dbReference type="Proteomes" id="UP000554482">
    <property type="component" value="Unassembled WGS sequence"/>
</dbReference>
<keyword evidence="7" id="KW-0539">Nucleus</keyword>
<dbReference type="EMBL" id="JABWDY010038346">
    <property type="protein sequence ID" value="KAF5179779.1"/>
    <property type="molecule type" value="Genomic_DNA"/>
</dbReference>
<evidence type="ECO:0000259" key="11">
    <source>
        <dbReference type="PROSITE" id="PS50054"/>
    </source>
</evidence>
<feature type="domain" description="Tyrosine-protein phosphatase" evidence="11">
    <location>
        <begin position="30"/>
        <end position="171"/>
    </location>
</feature>
<dbReference type="SUPFAM" id="SSF52799">
    <property type="entry name" value="(Phosphotyrosine protein) phosphatases II"/>
    <property type="match status" value="1"/>
</dbReference>
<sequence length="205" mass="23260">MADMEEMYRNKVATILKAFYASKRIKDDNVPSQIEEGLFLGSLAAACDKDTLKSLNITHILTVAQSLKPAYPNDFICKKIEVADRPESDIAQHFDECFHFIDEAKKMGGAVLVHCFAGKSRSVTIIVAYLMRKCRMTLSQALVHVKSKRPQVVPNAGFLLQLQNFEISLRMNEDAKNKEKAQQEQLKQQKAMEFWKELEEASSSE</sequence>
<evidence type="ECO:0000256" key="9">
    <source>
        <dbReference type="ARBA" id="ARBA00048336"/>
    </source>
</evidence>
<dbReference type="SMART" id="SM00195">
    <property type="entry name" value="DSPc"/>
    <property type="match status" value="1"/>
</dbReference>
<evidence type="ECO:0000256" key="4">
    <source>
        <dbReference type="ARBA" id="ARBA00022490"/>
    </source>
</evidence>
<reference evidence="13 14" key="1">
    <citation type="submission" date="2020-06" db="EMBL/GenBank/DDBJ databases">
        <title>Transcriptomic and genomic resources for Thalictrum thalictroides and T. hernandezii: Facilitating candidate gene discovery in an emerging model plant lineage.</title>
        <authorList>
            <person name="Arias T."/>
            <person name="Riano-Pachon D.M."/>
            <person name="Di Stilio V.S."/>
        </authorList>
    </citation>
    <scope>NUCLEOTIDE SEQUENCE [LARGE SCALE GENOMIC DNA]</scope>
    <source>
        <strain evidence="14">cv. WT478/WT964</strain>
        <tissue evidence="13">Leaves</tissue>
    </source>
</reference>
<dbReference type="OrthoDB" id="10252009at2759"/>
<keyword evidence="14" id="KW-1185">Reference proteome</keyword>
<dbReference type="CDD" id="cd14498">
    <property type="entry name" value="DSP"/>
    <property type="match status" value="1"/>
</dbReference>
<dbReference type="GO" id="GO:0005737">
    <property type="term" value="C:cytoplasm"/>
    <property type="evidence" value="ECO:0007669"/>
    <property type="project" value="UniProtKB-SubCell"/>
</dbReference>
<evidence type="ECO:0000256" key="8">
    <source>
        <dbReference type="ARBA" id="ARBA00047761"/>
    </source>
</evidence>
<evidence type="ECO:0000256" key="1">
    <source>
        <dbReference type="ARBA" id="ARBA00004123"/>
    </source>
</evidence>
<evidence type="ECO:0000256" key="3">
    <source>
        <dbReference type="ARBA" id="ARBA00008601"/>
    </source>
</evidence>
<dbReference type="GO" id="GO:0043409">
    <property type="term" value="P:negative regulation of MAPK cascade"/>
    <property type="evidence" value="ECO:0007669"/>
    <property type="project" value="TreeGrafter"/>
</dbReference>
<dbReference type="FunFam" id="3.90.190.10:FF:000056">
    <property type="entry name" value="Dual specificity phosphatase 12"/>
    <property type="match status" value="1"/>
</dbReference>
<protein>
    <submittedName>
        <fullName evidence="13">Dual specificity phosphatase</fullName>
    </submittedName>
</protein>
<dbReference type="InterPro" id="IPR029021">
    <property type="entry name" value="Prot-tyrosine_phosphatase-like"/>
</dbReference>
<dbReference type="PROSITE" id="PS50056">
    <property type="entry name" value="TYR_PHOSPHATASE_2"/>
    <property type="match status" value="1"/>
</dbReference>
<evidence type="ECO:0000256" key="10">
    <source>
        <dbReference type="ARBA" id="ARBA00051722"/>
    </source>
</evidence>
<evidence type="ECO:0000256" key="5">
    <source>
        <dbReference type="ARBA" id="ARBA00022801"/>
    </source>
</evidence>
<dbReference type="SMART" id="SM00404">
    <property type="entry name" value="PTPc_motif"/>
    <property type="match status" value="1"/>
</dbReference>
<dbReference type="Gene3D" id="3.90.190.10">
    <property type="entry name" value="Protein tyrosine phosphatase superfamily"/>
    <property type="match status" value="1"/>
</dbReference>
<evidence type="ECO:0000313" key="13">
    <source>
        <dbReference type="EMBL" id="KAF5179779.1"/>
    </source>
</evidence>
<comment type="subcellular location">
    <subcellularLocation>
        <location evidence="2">Cytoplasm</location>
    </subcellularLocation>
    <subcellularLocation>
        <location evidence="1">Nucleus</location>
    </subcellularLocation>
</comment>
<gene>
    <name evidence="13" type="ORF">FRX31_030635</name>
</gene>
<dbReference type="Pfam" id="PF00782">
    <property type="entry name" value="DSPc"/>
    <property type="match status" value="1"/>
</dbReference>
<dbReference type="GO" id="GO:0033550">
    <property type="term" value="F:MAP kinase tyrosine phosphatase activity"/>
    <property type="evidence" value="ECO:0007669"/>
    <property type="project" value="TreeGrafter"/>
</dbReference>
<keyword evidence="4" id="KW-0963">Cytoplasm</keyword>
<comment type="caution">
    <text evidence="13">The sequence shown here is derived from an EMBL/GenBank/DDBJ whole genome shotgun (WGS) entry which is preliminary data.</text>
</comment>
<comment type="catalytic activity">
    <reaction evidence="8">
        <text>O-phospho-L-seryl-[protein] + H2O = L-seryl-[protein] + phosphate</text>
        <dbReference type="Rhea" id="RHEA:20629"/>
        <dbReference type="Rhea" id="RHEA-COMP:9863"/>
        <dbReference type="Rhea" id="RHEA-COMP:11604"/>
        <dbReference type="ChEBI" id="CHEBI:15377"/>
        <dbReference type="ChEBI" id="CHEBI:29999"/>
        <dbReference type="ChEBI" id="CHEBI:43474"/>
        <dbReference type="ChEBI" id="CHEBI:83421"/>
        <dbReference type="EC" id="3.1.3.16"/>
    </reaction>
</comment>
<proteinExistence type="inferred from homology"/>
<feature type="domain" description="Tyrosine specific protein phosphatases" evidence="12">
    <location>
        <begin position="92"/>
        <end position="153"/>
    </location>
</feature>
<comment type="catalytic activity">
    <reaction evidence="10">
        <text>O-phospho-L-tyrosyl-[protein] + H2O = L-tyrosyl-[protein] + phosphate</text>
        <dbReference type="Rhea" id="RHEA:10684"/>
        <dbReference type="Rhea" id="RHEA-COMP:10136"/>
        <dbReference type="Rhea" id="RHEA-COMP:20101"/>
        <dbReference type="ChEBI" id="CHEBI:15377"/>
        <dbReference type="ChEBI" id="CHEBI:43474"/>
        <dbReference type="ChEBI" id="CHEBI:46858"/>
        <dbReference type="ChEBI" id="CHEBI:61978"/>
        <dbReference type="EC" id="3.1.3.48"/>
    </reaction>
</comment>
<evidence type="ECO:0000256" key="2">
    <source>
        <dbReference type="ARBA" id="ARBA00004496"/>
    </source>
</evidence>
<dbReference type="InterPro" id="IPR003595">
    <property type="entry name" value="Tyr_Pase_cat"/>
</dbReference>
<dbReference type="InterPro" id="IPR000340">
    <property type="entry name" value="Dual-sp_phosphatase_cat-dom"/>
</dbReference>
<evidence type="ECO:0000256" key="7">
    <source>
        <dbReference type="ARBA" id="ARBA00023242"/>
    </source>
</evidence>